<dbReference type="SUPFAM" id="SSF56935">
    <property type="entry name" value="Porins"/>
    <property type="match status" value="1"/>
</dbReference>
<keyword evidence="1" id="KW-0732">Signal</keyword>
<feature type="chain" id="PRO_5022191229" evidence="1">
    <location>
        <begin position="24"/>
        <end position="93"/>
    </location>
</feature>
<accession>A0A538U4U5</accession>
<gene>
    <name evidence="2" type="ORF">E6K80_07060</name>
</gene>
<dbReference type="AlphaFoldDB" id="A0A538U4U5"/>
<dbReference type="Proteomes" id="UP000319836">
    <property type="component" value="Unassembled WGS sequence"/>
</dbReference>
<comment type="caution">
    <text evidence="2">The sequence shown here is derived from an EMBL/GenBank/DDBJ whole genome shotgun (WGS) entry which is preliminary data.</text>
</comment>
<name>A0A538U4U5_UNCEI</name>
<evidence type="ECO:0000256" key="1">
    <source>
        <dbReference type="SAM" id="SignalP"/>
    </source>
</evidence>
<dbReference type="EMBL" id="VBPA01000167">
    <property type="protein sequence ID" value="TMQ70916.1"/>
    <property type="molecule type" value="Genomic_DNA"/>
</dbReference>
<reference evidence="2 3" key="1">
    <citation type="journal article" date="2019" name="Nat. Microbiol.">
        <title>Mediterranean grassland soil C-N compound turnover is dependent on rainfall and depth, and is mediated by genomically divergent microorganisms.</title>
        <authorList>
            <person name="Diamond S."/>
            <person name="Andeer P.F."/>
            <person name="Li Z."/>
            <person name="Crits-Christoph A."/>
            <person name="Burstein D."/>
            <person name="Anantharaman K."/>
            <person name="Lane K.R."/>
            <person name="Thomas B.C."/>
            <person name="Pan C."/>
            <person name="Northen T.R."/>
            <person name="Banfield J.F."/>
        </authorList>
    </citation>
    <scope>NUCLEOTIDE SEQUENCE [LARGE SCALE GENOMIC DNA]</scope>
    <source>
        <strain evidence="2">WS_10</strain>
    </source>
</reference>
<protein>
    <submittedName>
        <fullName evidence="2">Uncharacterized protein</fullName>
    </submittedName>
</protein>
<feature type="signal peptide" evidence="1">
    <location>
        <begin position="1"/>
        <end position="23"/>
    </location>
</feature>
<proteinExistence type="predicted"/>
<dbReference type="Gene3D" id="2.40.160.60">
    <property type="entry name" value="Outer membrane protein transport protein (OMPP1/FadL/TodX)"/>
    <property type="match status" value="1"/>
</dbReference>
<evidence type="ECO:0000313" key="2">
    <source>
        <dbReference type="EMBL" id="TMQ70916.1"/>
    </source>
</evidence>
<evidence type="ECO:0000313" key="3">
    <source>
        <dbReference type="Proteomes" id="UP000319836"/>
    </source>
</evidence>
<organism evidence="2 3">
    <name type="scientific">Eiseniibacteriota bacterium</name>
    <dbReference type="NCBI Taxonomy" id="2212470"/>
    <lineage>
        <taxon>Bacteria</taxon>
        <taxon>Candidatus Eiseniibacteriota</taxon>
    </lineage>
</organism>
<sequence>MNRTAWIRAGVVAALAWAAPALAQDENAGNPGEWLARYTSARTLGLGSAYVAIADDPLGVLWNPAGLSSMDQNELRFENATLFQQTSINAIGL</sequence>